<evidence type="ECO:0008006" key="3">
    <source>
        <dbReference type="Google" id="ProtNLM"/>
    </source>
</evidence>
<dbReference type="Gene3D" id="1.10.1760.20">
    <property type="match status" value="1"/>
</dbReference>
<dbReference type="GO" id="GO:0015225">
    <property type="term" value="F:biotin transmembrane transporter activity"/>
    <property type="evidence" value="ECO:0007669"/>
    <property type="project" value="InterPro"/>
</dbReference>
<dbReference type="InterPro" id="IPR003784">
    <property type="entry name" value="BioY"/>
</dbReference>
<name>A0A382X9M4_9ZZZZ</name>
<dbReference type="PANTHER" id="PTHR34295:SF1">
    <property type="entry name" value="BIOTIN TRANSPORTER BIOY"/>
    <property type="match status" value="1"/>
</dbReference>
<protein>
    <recommendedName>
        <fullName evidence="3">Biotin transporter BioY</fullName>
    </recommendedName>
</protein>
<dbReference type="PANTHER" id="PTHR34295">
    <property type="entry name" value="BIOTIN TRANSPORTER BIOY"/>
    <property type="match status" value="1"/>
</dbReference>
<dbReference type="GO" id="GO:0005886">
    <property type="term" value="C:plasma membrane"/>
    <property type="evidence" value="ECO:0007669"/>
    <property type="project" value="InterPro"/>
</dbReference>
<keyword evidence="1" id="KW-1133">Transmembrane helix</keyword>
<accession>A0A382X9M4</accession>
<feature type="non-terminal residue" evidence="2">
    <location>
        <position position="111"/>
    </location>
</feature>
<keyword evidence="1" id="KW-0472">Membrane</keyword>
<reference evidence="2" key="1">
    <citation type="submission" date="2018-05" db="EMBL/GenBank/DDBJ databases">
        <authorList>
            <person name="Lanie J.A."/>
            <person name="Ng W.-L."/>
            <person name="Kazmierczak K.M."/>
            <person name="Andrzejewski T.M."/>
            <person name="Davidsen T.M."/>
            <person name="Wayne K.J."/>
            <person name="Tettelin H."/>
            <person name="Glass J.I."/>
            <person name="Rusch D."/>
            <person name="Podicherti R."/>
            <person name="Tsui H.-C.T."/>
            <person name="Winkler M.E."/>
        </authorList>
    </citation>
    <scope>NUCLEOTIDE SEQUENCE</scope>
</reference>
<keyword evidence="1" id="KW-0812">Transmembrane</keyword>
<feature type="transmembrane region" description="Helical" evidence="1">
    <location>
        <begin position="20"/>
        <end position="39"/>
    </location>
</feature>
<feature type="transmembrane region" description="Helical" evidence="1">
    <location>
        <begin position="89"/>
        <end position="110"/>
    </location>
</feature>
<organism evidence="2">
    <name type="scientific">marine metagenome</name>
    <dbReference type="NCBI Taxonomy" id="408172"/>
    <lineage>
        <taxon>unclassified sequences</taxon>
        <taxon>metagenomes</taxon>
        <taxon>ecological metagenomes</taxon>
    </lineage>
</organism>
<gene>
    <name evidence="2" type="ORF">METZ01_LOCUS420731</name>
</gene>
<evidence type="ECO:0000256" key="1">
    <source>
        <dbReference type="SAM" id="Phobius"/>
    </source>
</evidence>
<sequence length="111" mass="11707">MNNTFVFAVWHRSRDSLLSQAILAVAGTLLLAISAKVQVPFWPVPMTMQTFVVLLLGIAYGPRLGVATGALYLLEGAVGLPVFAQGAGMAYLVGPTGGYLFGFVLAMYIVG</sequence>
<evidence type="ECO:0000313" key="2">
    <source>
        <dbReference type="EMBL" id="SVD67877.1"/>
    </source>
</evidence>
<feature type="transmembrane region" description="Helical" evidence="1">
    <location>
        <begin position="51"/>
        <end position="74"/>
    </location>
</feature>
<dbReference type="Pfam" id="PF02632">
    <property type="entry name" value="BioY"/>
    <property type="match status" value="1"/>
</dbReference>
<dbReference type="AlphaFoldDB" id="A0A382X9M4"/>
<proteinExistence type="predicted"/>
<dbReference type="EMBL" id="UINC01166105">
    <property type="protein sequence ID" value="SVD67877.1"/>
    <property type="molecule type" value="Genomic_DNA"/>
</dbReference>